<dbReference type="PANTHER" id="PTHR31796">
    <property type="entry name" value="SUZ DOMAIN-CONTAINING PROTEIN 1"/>
    <property type="match status" value="1"/>
</dbReference>
<comment type="caution">
    <text evidence="3">The sequence shown here is derived from an EMBL/GenBank/DDBJ whole genome shotgun (WGS) entry which is preliminary data.</text>
</comment>
<protein>
    <recommendedName>
        <fullName evidence="2">SUZ domain-containing protein</fullName>
    </recommendedName>
</protein>
<feature type="compositionally biased region" description="Basic and acidic residues" evidence="1">
    <location>
        <begin position="60"/>
        <end position="70"/>
    </location>
</feature>
<feature type="region of interest" description="Disordered" evidence="1">
    <location>
        <begin position="1"/>
        <end position="34"/>
    </location>
</feature>
<organism evidence="3 4">
    <name type="scientific">Psilocybe cf. subviscida</name>
    <dbReference type="NCBI Taxonomy" id="2480587"/>
    <lineage>
        <taxon>Eukaryota</taxon>
        <taxon>Fungi</taxon>
        <taxon>Dikarya</taxon>
        <taxon>Basidiomycota</taxon>
        <taxon>Agaricomycotina</taxon>
        <taxon>Agaricomycetes</taxon>
        <taxon>Agaricomycetidae</taxon>
        <taxon>Agaricales</taxon>
        <taxon>Agaricineae</taxon>
        <taxon>Strophariaceae</taxon>
        <taxon>Psilocybe</taxon>
    </lineage>
</organism>
<accession>A0A8H5BN74</accession>
<feature type="compositionally biased region" description="Low complexity" evidence="1">
    <location>
        <begin position="12"/>
        <end position="27"/>
    </location>
</feature>
<dbReference type="AlphaFoldDB" id="A0A8H5BN74"/>
<feature type="compositionally biased region" description="Basic and acidic residues" evidence="1">
    <location>
        <begin position="126"/>
        <end position="140"/>
    </location>
</feature>
<reference evidence="3 4" key="1">
    <citation type="journal article" date="2020" name="ISME J.">
        <title>Uncovering the hidden diversity of litter-decomposition mechanisms in mushroom-forming fungi.</title>
        <authorList>
            <person name="Floudas D."/>
            <person name="Bentzer J."/>
            <person name="Ahren D."/>
            <person name="Johansson T."/>
            <person name="Persson P."/>
            <person name="Tunlid A."/>
        </authorList>
    </citation>
    <scope>NUCLEOTIDE SEQUENCE [LARGE SCALE GENOMIC DNA]</scope>
    <source>
        <strain evidence="3 4">CBS 101986</strain>
    </source>
</reference>
<feature type="domain" description="SUZ" evidence="2">
    <location>
        <begin position="76"/>
        <end position="145"/>
    </location>
</feature>
<dbReference type="PROSITE" id="PS51673">
    <property type="entry name" value="SUZ"/>
    <property type="match status" value="1"/>
</dbReference>
<dbReference type="Pfam" id="PF12752">
    <property type="entry name" value="SUZ"/>
    <property type="match status" value="1"/>
</dbReference>
<evidence type="ECO:0000313" key="3">
    <source>
        <dbReference type="EMBL" id="KAF5325237.1"/>
    </source>
</evidence>
<dbReference type="Proteomes" id="UP000567179">
    <property type="component" value="Unassembled WGS sequence"/>
</dbReference>
<name>A0A8H5BN74_9AGAR</name>
<dbReference type="PANTHER" id="PTHR31796:SF2">
    <property type="entry name" value="SUZ DOMAIN-CONTAINING PROTEIN 1"/>
    <property type="match status" value="1"/>
</dbReference>
<dbReference type="EMBL" id="JAACJJ010000015">
    <property type="protein sequence ID" value="KAF5325237.1"/>
    <property type="molecule type" value="Genomic_DNA"/>
</dbReference>
<gene>
    <name evidence="3" type="ORF">D9619_009868</name>
</gene>
<keyword evidence="4" id="KW-1185">Reference proteome</keyword>
<feature type="region of interest" description="Disordered" evidence="1">
    <location>
        <begin position="53"/>
        <end position="224"/>
    </location>
</feature>
<dbReference type="OrthoDB" id="5373615at2759"/>
<sequence length="224" mass="23950">MSRPTDSWDDTPSQSGSAPFASGSAAAYSTKKPKISVVRDDWEMDDDDEADTMTPIAVEEQNKRIWEDANTKPQHPMPKVVMSRGASAPVTSPSLPLNQPPPMRILKRPSATPAQVKQIASPGESFQEREARYQAARERIFGTSSPDAAGATTPKDTQKKASGSASPSSGPQVSPATKVIRDPRGPPNQSSVASDSRGFGERTAQKPPMTANIPQIHDANPTMT</sequence>
<dbReference type="InterPro" id="IPR024771">
    <property type="entry name" value="SUZ"/>
</dbReference>
<proteinExistence type="predicted"/>
<evidence type="ECO:0000259" key="2">
    <source>
        <dbReference type="PROSITE" id="PS51673"/>
    </source>
</evidence>
<dbReference type="InterPro" id="IPR039228">
    <property type="entry name" value="SZRD1"/>
</dbReference>
<evidence type="ECO:0000313" key="4">
    <source>
        <dbReference type="Proteomes" id="UP000567179"/>
    </source>
</evidence>
<evidence type="ECO:0000256" key="1">
    <source>
        <dbReference type="SAM" id="MobiDB-lite"/>
    </source>
</evidence>
<feature type="compositionally biased region" description="Low complexity" evidence="1">
    <location>
        <begin position="160"/>
        <end position="172"/>
    </location>
</feature>